<dbReference type="Gene3D" id="3.90.220.20">
    <property type="entry name" value="DNA methylase specificity domains"/>
    <property type="match status" value="2"/>
</dbReference>
<evidence type="ECO:0000313" key="3">
    <source>
        <dbReference type="EMBL" id="MBB5868579.1"/>
    </source>
</evidence>
<comment type="caution">
    <text evidence="3">The sequence shown here is derived from an EMBL/GenBank/DDBJ whole genome shotgun (WGS) entry which is preliminary data.</text>
</comment>
<name>A0A841BN15_9ACTN</name>
<evidence type="ECO:0008006" key="5">
    <source>
        <dbReference type="Google" id="ProtNLM"/>
    </source>
</evidence>
<dbReference type="SUPFAM" id="SSF116734">
    <property type="entry name" value="DNA methylase specificity domain"/>
    <property type="match status" value="1"/>
</dbReference>
<evidence type="ECO:0000256" key="1">
    <source>
        <dbReference type="ARBA" id="ARBA00022747"/>
    </source>
</evidence>
<dbReference type="Proteomes" id="UP000587527">
    <property type="component" value="Unassembled WGS sequence"/>
</dbReference>
<keyword evidence="1" id="KW-0680">Restriction system</keyword>
<evidence type="ECO:0000313" key="4">
    <source>
        <dbReference type="Proteomes" id="UP000587527"/>
    </source>
</evidence>
<sequence length="390" mass="42705">MIASTVTSLRDARTWDPVALTAAALSWPGRDTPLVRLRDVTSTLLAESWVERDVPVITPASLDPISGGIRKRSLKYRGAAYQVRDSGTGLRPGDVLVPMLPDLPLLLVGPEHVGSLVSSSFLALRAADEQLGPWIWAVLTSRSGRMFRTHIATGVASRATAKSALLDLEIPLPPLAEMARLRHRLDGVELTTRHEEEEARETWWRIADLSSGDWQIALVSPDPHALNAGVPLGELCREIARGYSMQPLEYHVEPGPELLPVTDIAVLGGRPTRRWTPVEPRTVVAEPGDIFVAAVGNRPHAVLATTTSAVDRNLFVLRLRERSAGPALVRYLNGQTGYGLRQVLLTGAYIPNMRKDMLARLPVPPEALEHTSSSEPQVSLDVRLEHALWD</sequence>
<accession>A0A841BN15</accession>
<dbReference type="InterPro" id="IPR044946">
    <property type="entry name" value="Restrct_endonuc_typeI_TRD_sf"/>
</dbReference>
<keyword evidence="2" id="KW-0238">DNA-binding</keyword>
<dbReference type="GO" id="GO:0009307">
    <property type="term" value="P:DNA restriction-modification system"/>
    <property type="evidence" value="ECO:0007669"/>
    <property type="project" value="UniProtKB-KW"/>
</dbReference>
<keyword evidence="4" id="KW-1185">Reference proteome</keyword>
<dbReference type="EMBL" id="JACHMN010000002">
    <property type="protein sequence ID" value="MBB5868579.1"/>
    <property type="molecule type" value="Genomic_DNA"/>
</dbReference>
<gene>
    <name evidence="3" type="ORF">F4553_001958</name>
</gene>
<dbReference type="RefSeq" id="WP_184834631.1">
    <property type="nucleotide sequence ID" value="NZ_JACHMN010000002.1"/>
</dbReference>
<organism evidence="3 4">
    <name type="scientific">Allocatelliglobosispora scoriae</name>
    <dbReference type="NCBI Taxonomy" id="643052"/>
    <lineage>
        <taxon>Bacteria</taxon>
        <taxon>Bacillati</taxon>
        <taxon>Actinomycetota</taxon>
        <taxon>Actinomycetes</taxon>
        <taxon>Micromonosporales</taxon>
        <taxon>Micromonosporaceae</taxon>
        <taxon>Allocatelliglobosispora</taxon>
    </lineage>
</organism>
<dbReference type="GO" id="GO:0003677">
    <property type="term" value="F:DNA binding"/>
    <property type="evidence" value="ECO:0007669"/>
    <property type="project" value="UniProtKB-KW"/>
</dbReference>
<proteinExistence type="predicted"/>
<protein>
    <recommendedName>
        <fullName evidence="5">Restriction endonuclease subunit S</fullName>
    </recommendedName>
</protein>
<evidence type="ECO:0000256" key="2">
    <source>
        <dbReference type="ARBA" id="ARBA00023125"/>
    </source>
</evidence>
<dbReference type="AlphaFoldDB" id="A0A841BN15"/>
<reference evidence="3 4" key="1">
    <citation type="submission" date="2020-08" db="EMBL/GenBank/DDBJ databases">
        <title>Sequencing the genomes of 1000 actinobacteria strains.</title>
        <authorList>
            <person name="Klenk H.-P."/>
        </authorList>
    </citation>
    <scope>NUCLEOTIDE SEQUENCE [LARGE SCALE GENOMIC DNA]</scope>
    <source>
        <strain evidence="3 4">DSM 45362</strain>
    </source>
</reference>